<dbReference type="EMBL" id="JBHTMM010000003">
    <property type="protein sequence ID" value="MFD1304923.1"/>
    <property type="molecule type" value="Genomic_DNA"/>
</dbReference>
<feature type="compositionally biased region" description="Low complexity" evidence="1">
    <location>
        <begin position="34"/>
        <end position="43"/>
    </location>
</feature>
<dbReference type="RefSeq" id="WP_381327788.1">
    <property type="nucleotide sequence ID" value="NZ_JBHTMM010000003.1"/>
</dbReference>
<keyword evidence="2" id="KW-0732">Signal</keyword>
<evidence type="ECO:0000256" key="2">
    <source>
        <dbReference type="SAM" id="SignalP"/>
    </source>
</evidence>
<organism evidence="4 5">
    <name type="scientific">Streptomyces kaempferi</name>
    <dbReference type="NCBI Taxonomy" id="333725"/>
    <lineage>
        <taxon>Bacteria</taxon>
        <taxon>Bacillati</taxon>
        <taxon>Actinomycetota</taxon>
        <taxon>Actinomycetes</taxon>
        <taxon>Kitasatosporales</taxon>
        <taxon>Streptomycetaceae</taxon>
        <taxon>Streptomyces</taxon>
    </lineage>
</organism>
<proteinExistence type="predicted"/>
<feature type="chain" id="PRO_5046833275" evidence="2">
    <location>
        <begin position="20"/>
        <end position="236"/>
    </location>
</feature>
<feature type="region of interest" description="Disordered" evidence="1">
    <location>
        <begin position="33"/>
        <end position="75"/>
    </location>
</feature>
<feature type="signal peptide" evidence="2">
    <location>
        <begin position="1"/>
        <end position="19"/>
    </location>
</feature>
<evidence type="ECO:0000313" key="5">
    <source>
        <dbReference type="Proteomes" id="UP001597058"/>
    </source>
</evidence>
<name>A0ABW3X7H3_9ACTN</name>
<evidence type="ECO:0000256" key="1">
    <source>
        <dbReference type="SAM" id="MobiDB-lite"/>
    </source>
</evidence>
<feature type="compositionally biased region" description="Low complexity" evidence="1">
    <location>
        <begin position="50"/>
        <end position="75"/>
    </location>
</feature>
<dbReference type="InterPro" id="IPR025326">
    <property type="entry name" value="DUF4232"/>
</dbReference>
<gene>
    <name evidence="4" type="ORF">ACFQ5X_03580</name>
</gene>
<accession>A0ABW3X7H3</accession>
<evidence type="ECO:0000259" key="3">
    <source>
        <dbReference type="Pfam" id="PF14016"/>
    </source>
</evidence>
<evidence type="ECO:0000313" key="4">
    <source>
        <dbReference type="EMBL" id="MFD1304923.1"/>
    </source>
</evidence>
<comment type="caution">
    <text evidence="4">The sequence shown here is derived from an EMBL/GenBank/DDBJ whole genome shotgun (WGS) entry which is preliminary data.</text>
</comment>
<feature type="domain" description="DUF4232" evidence="3">
    <location>
        <begin position="93"/>
        <end position="230"/>
    </location>
</feature>
<keyword evidence="5" id="KW-1185">Reference proteome</keyword>
<dbReference type="Pfam" id="PF14016">
    <property type="entry name" value="DUF4232"/>
    <property type="match status" value="1"/>
</dbReference>
<protein>
    <submittedName>
        <fullName evidence="4">DUF4232 domain-containing protein</fullName>
    </submittedName>
</protein>
<reference evidence="5" key="1">
    <citation type="journal article" date="2019" name="Int. J. Syst. Evol. Microbiol.">
        <title>The Global Catalogue of Microorganisms (GCM) 10K type strain sequencing project: providing services to taxonomists for standard genome sequencing and annotation.</title>
        <authorList>
            <consortium name="The Broad Institute Genomics Platform"/>
            <consortium name="The Broad Institute Genome Sequencing Center for Infectious Disease"/>
            <person name="Wu L."/>
            <person name="Ma J."/>
        </authorList>
    </citation>
    <scope>NUCLEOTIDE SEQUENCE [LARGE SCALE GENOMIC DNA]</scope>
    <source>
        <strain evidence="5">CGMCC 4.7020</strain>
    </source>
</reference>
<sequence length="236" mass="22372">MNYGTGIRGAALALVSASAATLLMTGCQPGGNATGPAASSAGRPAGGAGSSSTTPATATAAATATAPTTGATATAPTTGATATATAAAAAAGCGAGALEASMHQAAVRPQGTGTGAVIVEFTNVSGKPCVVRGRPTVAGAGQGSPQSSHPLQVTLTGSVSAVRLAPGGRAWSKLTFVQVQGEGDGYCVSGTRPVTYPTLVVGIPGSGSHQVALEDGVLAECDDRVTVTAVSPAKPS</sequence>
<dbReference type="Proteomes" id="UP001597058">
    <property type="component" value="Unassembled WGS sequence"/>
</dbReference>